<dbReference type="OrthoDB" id="619536at2759"/>
<dbReference type="UniPathway" id="UPA00232"/>
<comment type="caution">
    <text evidence="11">The sequence shown here is derived from an EMBL/GenBank/DDBJ whole genome shotgun (WGS) entry which is preliminary data.</text>
</comment>
<dbReference type="InterPro" id="IPR048674">
    <property type="entry name" value="COQ9_HTH"/>
</dbReference>
<evidence type="ECO:0000256" key="3">
    <source>
        <dbReference type="ARBA" id="ARBA00010766"/>
    </source>
</evidence>
<accession>A0A4Y2CZI2</accession>
<dbReference type="InterPro" id="IPR012762">
    <property type="entry name" value="Ubiq_biosynth_COQ9"/>
</dbReference>
<dbReference type="Pfam" id="PF21392">
    <property type="entry name" value="COQ9_N"/>
    <property type="match status" value="1"/>
</dbReference>
<dbReference type="PANTHER" id="PTHR21427">
    <property type="entry name" value="UBIQUINONE BIOSYNTHESIS PROTEIN COQ9, MITOCHONDRIAL"/>
    <property type="match status" value="1"/>
</dbReference>
<evidence type="ECO:0000313" key="11">
    <source>
        <dbReference type="EMBL" id="GBM09813.1"/>
    </source>
</evidence>
<reference evidence="11 12" key="1">
    <citation type="journal article" date="2019" name="Sci. Rep.">
        <title>Orb-weaving spider Araneus ventricosus genome elucidates the spidroin gene catalogue.</title>
        <authorList>
            <person name="Kono N."/>
            <person name="Nakamura H."/>
            <person name="Ohtoshi R."/>
            <person name="Moran D.A.P."/>
            <person name="Shinohara A."/>
            <person name="Yoshida Y."/>
            <person name="Fujiwara M."/>
            <person name="Mori M."/>
            <person name="Tomita M."/>
            <person name="Arakawa K."/>
        </authorList>
    </citation>
    <scope>NUCLEOTIDE SEQUENCE [LARGE SCALE GENOMIC DNA]</scope>
</reference>
<dbReference type="GO" id="GO:0006744">
    <property type="term" value="P:ubiquinone biosynthetic process"/>
    <property type="evidence" value="ECO:0007669"/>
    <property type="project" value="UniProtKB-UniRule"/>
</dbReference>
<feature type="domain" description="COQ9 C-terminal" evidence="9">
    <location>
        <begin position="188"/>
        <end position="256"/>
    </location>
</feature>
<dbReference type="Gene3D" id="1.10.357.10">
    <property type="entry name" value="Tetracycline Repressor, domain 2"/>
    <property type="match status" value="1"/>
</dbReference>
<gene>
    <name evidence="11" type="primary">Coq9</name>
    <name evidence="11" type="ORF">AVEN_234647_1</name>
</gene>
<evidence type="ECO:0000256" key="5">
    <source>
        <dbReference type="ARBA" id="ARBA00022946"/>
    </source>
</evidence>
<evidence type="ECO:0000256" key="2">
    <source>
        <dbReference type="ARBA" id="ARBA00004749"/>
    </source>
</evidence>
<sequence>MSRFGLLTWKLSVSVFSKIIRDKILYRKCANQYSISSIRQVASLTKVLQTSKHQTEVASDSDSSDSDDEKSEDLTDFRLQILKAGLDFVPQHGWSKQSIALGAQSLGLSSSSHTLIEDGSADLVHYFNFLCNEKLEDYLKEKYSSNKEKVNIQHYIEDALTHRLNMIIPYVSKWPEAMALMVSPLQFPTDSKNLLDLVDRVWYLSGDRSLDLTWYSKRVSLALAYRMCELSLLQDKSPEYSDTFEFLQRRVENIVNASEFIDNVANSTKHLPDLASGALITARNILGLNQWFSQQRDLRKVETLSDYFTLGKIVYHILQGEKQGYSNKSGFYTLSLSPRIPPNSKLVSLFTDESKYLQHIETPLNTEMQNLVI</sequence>
<evidence type="ECO:0000256" key="6">
    <source>
        <dbReference type="ARBA" id="ARBA00023121"/>
    </source>
</evidence>
<organism evidence="11 12">
    <name type="scientific">Araneus ventricosus</name>
    <name type="common">Orbweaver spider</name>
    <name type="synonym">Epeira ventricosa</name>
    <dbReference type="NCBI Taxonomy" id="182803"/>
    <lineage>
        <taxon>Eukaryota</taxon>
        <taxon>Metazoa</taxon>
        <taxon>Ecdysozoa</taxon>
        <taxon>Arthropoda</taxon>
        <taxon>Chelicerata</taxon>
        <taxon>Arachnida</taxon>
        <taxon>Araneae</taxon>
        <taxon>Araneomorphae</taxon>
        <taxon>Entelegynae</taxon>
        <taxon>Araneoidea</taxon>
        <taxon>Araneidae</taxon>
        <taxon>Araneus</taxon>
    </lineage>
</organism>
<evidence type="ECO:0000256" key="7">
    <source>
        <dbReference type="ARBA" id="ARBA00023128"/>
    </source>
</evidence>
<dbReference type="Proteomes" id="UP000499080">
    <property type="component" value="Unassembled WGS sequence"/>
</dbReference>
<dbReference type="PANTHER" id="PTHR21427:SF19">
    <property type="entry name" value="UBIQUINONE BIOSYNTHESIS PROTEIN COQ9, MITOCHONDRIAL"/>
    <property type="match status" value="1"/>
</dbReference>
<comment type="similarity">
    <text evidence="3 8">Belongs to the COQ9 family.</text>
</comment>
<dbReference type="InterPro" id="IPR013718">
    <property type="entry name" value="COQ9_C"/>
</dbReference>
<keyword evidence="7 8" id="KW-0496">Mitochondrion</keyword>
<keyword evidence="11" id="KW-0830">Ubiquinone</keyword>
<dbReference type="NCBIfam" id="TIGR02396">
    <property type="entry name" value="diverge_rpsU"/>
    <property type="match status" value="1"/>
</dbReference>
<name>A0A4Y2CZI2_ARAVE</name>
<evidence type="ECO:0000259" key="10">
    <source>
        <dbReference type="Pfam" id="PF21392"/>
    </source>
</evidence>
<protein>
    <recommendedName>
        <fullName evidence="8">Ubiquinone biosynthesis protein</fullName>
    </recommendedName>
</protein>
<evidence type="ECO:0000256" key="1">
    <source>
        <dbReference type="ARBA" id="ARBA00004173"/>
    </source>
</evidence>
<comment type="pathway">
    <text evidence="2 8">Cofactor biosynthesis; ubiquinone biosynthesis.</text>
</comment>
<dbReference type="AlphaFoldDB" id="A0A4Y2CZI2"/>
<dbReference type="GO" id="GO:0005743">
    <property type="term" value="C:mitochondrial inner membrane"/>
    <property type="evidence" value="ECO:0007669"/>
    <property type="project" value="TreeGrafter"/>
</dbReference>
<dbReference type="Pfam" id="PF08511">
    <property type="entry name" value="COQ9"/>
    <property type="match status" value="1"/>
</dbReference>
<evidence type="ECO:0000256" key="8">
    <source>
        <dbReference type="RuleBase" id="RU366063"/>
    </source>
</evidence>
<evidence type="ECO:0000256" key="4">
    <source>
        <dbReference type="ARBA" id="ARBA00022688"/>
    </source>
</evidence>
<evidence type="ECO:0000313" key="12">
    <source>
        <dbReference type="Proteomes" id="UP000499080"/>
    </source>
</evidence>
<feature type="domain" description="Ubiquinone biosynthesis protein COQ9 HTH" evidence="10">
    <location>
        <begin position="78"/>
        <end position="104"/>
    </location>
</feature>
<keyword evidence="12" id="KW-1185">Reference proteome</keyword>
<keyword evidence="6 8" id="KW-0446">Lipid-binding</keyword>
<dbReference type="GO" id="GO:0008289">
    <property type="term" value="F:lipid binding"/>
    <property type="evidence" value="ECO:0007669"/>
    <property type="project" value="UniProtKB-UniRule"/>
</dbReference>
<keyword evidence="4 8" id="KW-0831">Ubiquinone biosynthesis</keyword>
<comment type="function">
    <text evidence="8">Membrane-associated protein that warps the membrane surface to access and bind aromatic isoprenes with high specificity, including ubiquinone (CoQ) isoprene intermediates and presents them directly to Coq7, therefore facilitating the Coq7-mediated hydroxylase step. Participates in the biosynthesis of coenzyme Q, also named ubiquinone, an essential lipid-soluble electron transporter for aerobic cellular respiration.</text>
</comment>
<keyword evidence="5" id="KW-0809">Transit peptide</keyword>
<comment type="subcellular location">
    <subcellularLocation>
        <location evidence="1 8">Mitochondrion</location>
    </subcellularLocation>
</comment>
<dbReference type="FunFam" id="1.10.357.10:FF:000004">
    <property type="entry name" value="Ubiquinone biosynthesis protein COQ9, mitochondrial"/>
    <property type="match status" value="1"/>
</dbReference>
<dbReference type="EMBL" id="BGPR01000276">
    <property type="protein sequence ID" value="GBM09813.1"/>
    <property type="molecule type" value="Genomic_DNA"/>
</dbReference>
<proteinExistence type="inferred from homology"/>
<evidence type="ECO:0000259" key="9">
    <source>
        <dbReference type="Pfam" id="PF08511"/>
    </source>
</evidence>